<organism evidence="3 4">
    <name type="scientific">Luteolibacter soli</name>
    <dbReference type="NCBI Taxonomy" id="3135280"/>
    <lineage>
        <taxon>Bacteria</taxon>
        <taxon>Pseudomonadati</taxon>
        <taxon>Verrucomicrobiota</taxon>
        <taxon>Verrucomicrobiia</taxon>
        <taxon>Verrucomicrobiales</taxon>
        <taxon>Verrucomicrobiaceae</taxon>
        <taxon>Luteolibacter</taxon>
    </lineage>
</organism>
<dbReference type="InterPro" id="IPR018247">
    <property type="entry name" value="EF_Hand_1_Ca_BS"/>
</dbReference>
<dbReference type="EMBL" id="JBBUKT010000007">
    <property type="protein sequence ID" value="MEK7952319.1"/>
    <property type="molecule type" value="Genomic_DNA"/>
</dbReference>
<gene>
    <name evidence="3" type="ORF">WKV53_17545</name>
</gene>
<dbReference type="Proteomes" id="UP001371305">
    <property type="component" value="Unassembled WGS sequence"/>
</dbReference>
<protein>
    <recommendedName>
        <fullName evidence="2">EF-hand domain-containing protein</fullName>
    </recommendedName>
</protein>
<evidence type="ECO:0000313" key="4">
    <source>
        <dbReference type="Proteomes" id="UP001371305"/>
    </source>
</evidence>
<proteinExistence type="predicted"/>
<dbReference type="Pfam" id="PF13202">
    <property type="entry name" value="EF-hand_5"/>
    <property type="match status" value="3"/>
</dbReference>
<dbReference type="Gene3D" id="1.10.238.10">
    <property type="entry name" value="EF-hand"/>
    <property type="match status" value="2"/>
</dbReference>
<evidence type="ECO:0000313" key="3">
    <source>
        <dbReference type="EMBL" id="MEK7952319.1"/>
    </source>
</evidence>
<dbReference type="InterPro" id="IPR002048">
    <property type="entry name" value="EF_hand_dom"/>
</dbReference>
<dbReference type="RefSeq" id="WP_341406077.1">
    <property type="nucleotide sequence ID" value="NZ_JBBUKT010000007.1"/>
</dbReference>
<dbReference type="PROSITE" id="PS50222">
    <property type="entry name" value="EF_HAND_2"/>
    <property type="match status" value="1"/>
</dbReference>
<sequence length="157" mass="17290">MHVPKLLPFAVFATLAFVPTAPAAGNGALDRRFDKADINDNGEVDSTEFLALEPRSKSWVEAIYRFNLADIDHNGGLSLTEFRASNGGKEGGKPSRSQKFALADADEDGFLDPEEFARTLAQSKPWRKVLRDFGRKDHNDDSQLSFQEFGGGIVTPF</sequence>
<feature type="domain" description="EF-hand" evidence="2">
    <location>
        <begin position="100"/>
        <end position="126"/>
    </location>
</feature>
<dbReference type="PROSITE" id="PS00018">
    <property type="entry name" value="EF_HAND_1"/>
    <property type="match status" value="1"/>
</dbReference>
<reference evidence="3 4" key="1">
    <citation type="submission" date="2024-04" db="EMBL/GenBank/DDBJ databases">
        <title>Luteolibacter sp. isolated from soil.</title>
        <authorList>
            <person name="An J."/>
        </authorList>
    </citation>
    <scope>NUCLEOTIDE SEQUENCE [LARGE SCALE GENOMIC DNA]</scope>
    <source>
        <strain evidence="3 4">Y139</strain>
    </source>
</reference>
<feature type="signal peptide" evidence="1">
    <location>
        <begin position="1"/>
        <end position="23"/>
    </location>
</feature>
<name>A0ABU9AX32_9BACT</name>
<keyword evidence="4" id="KW-1185">Reference proteome</keyword>
<comment type="caution">
    <text evidence="3">The sequence shown here is derived from an EMBL/GenBank/DDBJ whole genome shotgun (WGS) entry which is preliminary data.</text>
</comment>
<feature type="chain" id="PRO_5046003130" description="EF-hand domain-containing protein" evidence="1">
    <location>
        <begin position="24"/>
        <end position="157"/>
    </location>
</feature>
<evidence type="ECO:0000256" key="1">
    <source>
        <dbReference type="SAM" id="SignalP"/>
    </source>
</evidence>
<evidence type="ECO:0000259" key="2">
    <source>
        <dbReference type="PROSITE" id="PS50222"/>
    </source>
</evidence>
<accession>A0ABU9AX32</accession>
<dbReference type="SUPFAM" id="SSF47473">
    <property type="entry name" value="EF-hand"/>
    <property type="match status" value="1"/>
</dbReference>
<keyword evidence="1" id="KW-0732">Signal</keyword>
<dbReference type="InterPro" id="IPR011992">
    <property type="entry name" value="EF-hand-dom_pair"/>
</dbReference>